<proteinExistence type="predicted"/>
<dbReference type="KEGG" id="chu:CHU_2154"/>
<dbReference type="AlphaFoldDB" id="A0A6N4ST01"/>
<feature type="chain" id="PRO_5026820261" description="Secreted protein" evidence="1">
    <location>
        <begin position="22"/>
        <end position="182"/>
    </location>
</feature>
<evidence type="ECO:0000313" key="3">
    <source>
        <dbReference type="Proteomes" id="UP000001822"/>
    </source>
</evidence>
<accession>A0A6N4ST01</accession>
<evidence type="ECO:0000313" key="2">
    <source>
        <dbReference type="EMBL" id="ABG59417.1"/>
    </source>
</evidence>
<gene>
    <name evidence="2" type="ordered locus">CHU_2154</name>
</gene>
<protein>
    <recommendedName>
        <fullName evidence="4">Secreted protein</fullName>
    </recommendedName>
</protein>
<reference evidence="2 3" key="1">
    <citation type="journal article" date="2007" name="Appl. Environ. Microbiol.">
        <title>Genome sequence of the cellulolytic gliding bacterium Cytophaga hutchinsonii.</title>
        <authorList>
            <person name="Xie G."/>
            <person name="Bruce D.C."/>
            <person name="Challacombe J.F."/>
            <person name="Chertkov O."/>
            <person name="Detter J.C."/>
            <person name="Gilna P."/>
            <person name="Han C.S."/>
            <person name="Lucas S."/>
            <person name="Misra M."/>
            <person name="Myers G.L."/>
            <person name="Richardson P."/>
            <person name="Tapia R."/>
            <person name="Thayer N."/>
            <person name="Thompson L.S."/>
            <person name="Brettin T.S."/>
            <person name="Henrissat B."/>
            <person name="Wilson D.B."/>
            <person name="McBride M.J."/>
        </authorList>
    </citation>
    <scope>NUCLEOTIDE SEQUENCE [LARGE SCALE GENOMIC DNA]</scope>
    <source>
        <strain evidence="3">ATCC 33406 / DSM 1761 / CIP 103989 / NBRC 15051 / NCIMB 9469 / D465</strain>
    </source>
</reference>
<evidence type="ECO:0008006" key="4">
    <source>
        <dbReference type="Google" id="ProtNLM"/>
    </source>
</evidence>
<keyword evidence="3" id="KW-1185">Reference proteome</keyword>
<dbReference type="RefSeq" id="WP_011585534.1">
    <property type="nucleotide sequence ID" value="NC_008255.1"/>
</dbReference>
<dbReference type="Proteomes" id="UP000001822">
    <property type="component" value="Chromosome"/>
</dbReference>
<feature type="signal peptide" evidence="1">
    <location>
        <begin position="1"/>
        <end position="21"/>
    </location>
</feature>
<sequence>MNRLQLISAICFLLFHAAAYSQSISADSLRHANSIPDKHVYPEVKGYIALVVPVYTFSSEGNAFNGEHSFVIGNPWGINIWKSKRFGFSFEFTPFLKIDNKENKVSNVLFHPGILYRLGHEYTFIARAAYETSGRYGFTPIINKVLIRTPHNTFYVAALLPVRFGNNHEPSVTPGIQFGIGF</sequence>
<dbReference type="EMBL" id="CP000383">
    <property type="protein sequence ID" value="ABG59417.1"/>
    <property type="molecule type" value="Genomic_DNA"/>
</dbReference>
<evidence type="ECO:0000256" key="1">
    <source>
        <dbReference type="SAM" id="SignalP"/>
    </source>
</evidence>
<keyword evidence="1" id="KW-0732">Signal</keyword>
<organism evidence="2 3">
    <name type="scientific">Cytophaga hutchinsonii (strain ATCC 33406 / DSM 1761 / CIP 103989 / NBRC 15051 / NCIMB 9469 / D465)</name>
    <dbReference type="NCBI Taxonomy" id="269798"/>
    <lineage>
        <taxon>Bacteria</taxon>
        <taxon>Pseudomonadati</taxon>
        <taxon>Bacteroidota</taxon>
        <taxon>Cytophagia</taxon>
        <taxon>Cytophagales</taxon>
        <taxon>Cytophagaceae</taxon>
        <taxon>Cytophaga</taxon>
    </lineage>
</organism>
<name>A0A6N4ST01_CYTH3</name>